<evidence type="ECO:0000256" key="4">
    <source>
        <dbReference type="ARBA" id="ARBA00023163"/>
    </source>
</evidence>
<dbReference type="InterPro" id="IPR013249">
    <property type="entry name" value="RNA_pol_sigma70_r4_t2"/>
</dbReference>
<evidence type="ECO:0000313" key="7">
    <source>
        <dbReference type="EMBL" id="AIE87435.1"/>
    </source>
</evidence>
<dbReference type="InterPro" id="IPR007627">
    <property type="entry name" value="RNA_pol_sigma70_r2"/>
</dbReference>
<dbReference type="SUPFAM" id="SSF88946">
    <property type="entry name" value="Sigma2 domain of RNA polymerase sigma factors"/>
    <property type="match status" value="1"/>
</dbReference>
<dbReference type="InterPro" id="IPR013325">
    <property type="entry name" value="RNA_pol_sigma_r2"/>
</dbReference>
<dbReference type="HOGENOM" id="CLU_047691_3_0_0"/>
<evidence type="ECO:0000313" key="8">
    <source>
        <dbReference type="Proteomes" id="UP000027982"/>
    </source>
</evidence>
<keyword evidence="2" id="KW-0805">Transcription regulation</keyword>
<evidence type="ECO:0000256" key="1">
    <source>
        <dbReference type="ARBA" id="ARBA00010641"/>
    </source>
</evidence>
<reference evidence="7 8" key="1">
    <citation type="journal article" date="2014" name="PLoS ONE">
        <title>The first complete genome sequence of the class fimbriimonadia in the phylum armatimonadetes.</title>
        <authorList>
            <person name="Hu Z.Y."/>
            <person name="Wang Y.Z."/>
            <person name="Im W.T."/>
            <person name="Wang S.Y."/>
            <person name="Zhao G.P."/>
            <person name="Zheng H.J."/>
            <person name="Quan Z.X."/>
        </authorList>
    </citation>
    <scope>NUCLEOTIDE SEQUENCE [LARGE SCALE GENOMIC DNA]</scope>
    <source>
        <strain evidence="7">Gsoil 348</strain>
    </source>
</reference>
<dbReference type="SUPFAM" id="SSF88659">
    <property type="entry name" value="Sigma3 and sigma4 domains of RNA polymerase sigma factors"/>
    <property type="match status" value="1"/>
</dbReference>
<protein>
    <submittedName>
        <fullName evidence="7">RNA polymerase sigma factor, sigma-70 family</fullName>
    </submittedName>
</protein>
<dbReference type="NCBIfam" id="TIGR02937">
    <property type="entry name" value="sigma70-ECF"/>
    <property type="match status" value="1"/>
</dbReference>
<dbReference type="PANTHER" id="PTHR43133">
    <property type="entry name" value="RNA POLYMERASE ECF-TYPE SIGMA FACTO"/>
    <property type="match status" value="1"/>
</dbReference>
<evidence type="ECO:0000259" key="6">
    <source>
        <dbReference type="Pfam" id="PF08281"/>
    </source>
</evidence>
<dbReference type="eggNOG" id="COG1595">
    <property type="taxonomic scope" value="Bacteria"/>
</dbReference>
<evidence type="ECO:0000256" key="3">
    <source>
        <dbReference type="ARBA" id="ARBA00023082"/>
    </source>
</evidence>
<gene>
    <name evidence="7" type="ORF">OP10G_4067</name>
</gene>
<dbReference type="PANTHER" id="PTHR43133:SF25">
    <property type="entry name" value="RNA POLYMERASE SIGMA FACTOR RFAY-RELATED"/>
    <property type="match status" value="1"/>
</dbReference>
<comment type="similarity">
    <text evidence="1">Belongs to the sigma-70 factor family. ECF subfamily.</text>
</comment>
<organism evidence="7 8">
    <name type="scientific">Fimbriimonas ginsengisoli Gsoil 348</name>
    <dbReference type="NCBI Taxonomy" id="661478"/>
    <lineage>
        <taxon>Bacteria</taxon>
        <taxon>Bacillati</taxon>
        <taxon>Armatimonadota</taxon>
        <taxon>Fimbriimonadia</taxon>
        <taxon>Fimbriimonadales</taxon>
        <taxon>Fimbriimonadaceae</taxon>
        <taxon>Fimbriimonas</taxon>
    </lineage>
</organism>
<sequence>MIRLYHAGLYRFLRQLTRSREDAEDLAQQTLIRARDGAGRFDARASMKTWLHSIAFHEFTRWRRRQRWHLGLAQAPPIEDRRFEAVLEAEWLEEALGSLPDGMRAVFLLHEIEQMPLAEVAAVLGVPVGTVKSRLFNAREKLRARLGDRREVLHATEAYES</sequence>
<dbReference type="Gene3D" id="1.10.10.10">
    <property type="entry name" value="Winged helix-like DNA-binding domain superfamily/Winged helix DNA-binding domain"/>
    <property type="match status" value="1"/>
</dbReference>
<dbReference type="InterPro" id="IPR014284">
    <property type="entry name" value="RNA_pol_sigma-70_dom"/>
</dbReference>
<accession>A0A068NXD0</accession>
<evidence type="ECO:0000256" key="2">
    <source>
        <dbReference type="ARBA" id="ARBA00023015"/>
    </source>
</evidence>
<keyword evidence="4" id="KW-0804">Transcription</keyword>
<keyword evidence="8" id="KW-1185">Reference proteome</keyword>
<dbReference type="InterPro" id="IPR013324">
    <property type="entry name" value="RNA_pol_sigma_r3/r4-like"/>
</dbReference>
<feature type="domain" description="RNA polymerase sigma-70 region 2" evidence="5">
    <location>
        <begin position="1"/>
        <end position="68"/>
    </location>
</feature>
<dbReference type="Pfam" id="PF08281">
    <property type="entry name" value="Sigma70_r4_2"/>
    <property type="match status" value="1"/>
</dbReference>
<dbReference type="AlphaFoldDB" id="A0A068NXD0"/>
<proteinExistence type="inferred from homology"/>
<dbReference type="STRING" id="661478.OP10G_4067"/>
<dbReference type="CDD" id="cd06171">
    <property type="entry name" value="Sigma70_r4"/>
    <property type="match status" value="1"/>
</dbReference>
<dbReference type="InterPro" id="IPR039425">
    <property type="entry name" value="RNA_pol_sigma-70-like"/>
</dbReference>
<dbReference type="GO" id="GO:0003677">
    <property type="term" value="F:DNA binding"/>
    <property type="evidence" value="ECO:0007669"/>
    <property type="project" value="InterPro"/>
</dbReference>
<name>A0A068NXD0_FIMGI</name>
<evidence type="ECO:0000259" key="5">
    <source>
        <dbReference type="Pfam" id="PF04542"/>
    </source>
</evidence>
<dbReference type="Gene3D" id="1.10.1740.10">
    <property type="match status" value="1"/>
</dbReference>
<keyword evidence="3" id="KW-0731">Sigma factor</keyword>
<dbReference type="KEGG" id="fgi:OP10G_4067"/>
<dbReference type="InterPro" id="IPR036388">
    <property type="entry name" value="WH-like_DNA-bd_sf"/>
</dbReference>
<dbReference type="GO" id="GO:0006352">
    <property type="term" value="P:DNA-templated transcription initiation"/>
    <property type="evidence" value="ECO:0007669"/>
    <property type="project" value="InterPro"/>
</dbReference>
<dbReference type="EMBL" id="CP007139">
    <property type="protein sequence ID" value="AIE87435.1"/>
    <property type="molecule type" value="Genomic_DNA"/>
</dbReference>
<feature type="domain" description="RNA polymerase sigma factor 70 region 4 type 2" evidence="6">
    <location>
        <begin position="90"/>
        <end position="142"/>
    </location>
</feature>
<dbReference type="Proteomes" id="UP000027982">
    <property type="component" value="Chromosome"/>
</dbReference>
<dbReference type="Pfam" id="PF04542">
    <property type="entry name" value="Sigma70_r2"/>
    <property type="match status" value="1"/>
</dbReference>
<dbReference type="GO" id="GO:0016987">
    <property type="term" value="F:sigma factor activity"/>
    <property type="evidence" value="ECO:0007669"/>
    <property type="project" value="UniProtKB-KW"/>
</dbReference>